<dbReference type="InterPro" id="IPR013243">
    <property type="entry name" value="SCA7_dom"/>
</dbReference>
<protein>
    <submittedName>
        <fullName evidence="3">SCA7, zinc-binding domain-containing protein</fullName>
    </submittedName>
</protein>
<keyword evidence="4" id="KW-1185">Reference proteome</keyword>
<dbReference type="PROSITE" id="PS51505">
    <property type="entry name" value="SCA7"/>
    <property type="match status" value="1"/>
</dbReference>
<reference evidence="3" key="2">
    <citation type="submission" date="2023-05" db="EMBL/GenBank/DDBJ databases">
        <authorList>
            <consortium name="Lawrence Berkeley National Laboratory"/>
            <person name="Steindorff A."/>
            <person name="Hensen N."/>
            <person name="Bonometti L."/>
            <person name="Westerberg I."/>
            <person name="Brannstrom I.O."/>
            <person name="Guillou S."/>
            <person name="Cros-Aarteil S."/>
            <person name="Calhoun S."/>
            <person name="Haridas S."/>
            <person name="Kuo A."/>
            <person name="Mondo S."/>
            <person name="Pangilinan J."/>
            <person name="Riley R."/>
            <person name="Labutti K."/>
            <person name="Andreopoulos B."/>
            <person name="Lipzen A."/>
            <person name="Chen C."/>
            <person name="Yanf M."/>
            <person name="Daum C."/>
            <person name="Ng V."/>
            <person name="Clum A."/>
            <person name="Ohm R."/>
            <person name="Martin F."/>
            <person name="Silar P."/>
            <person name="Natvig D."/>
            <person name="Lalanne C."/>
            <person name="Gautier V."/>
            <person name="Ament-Velasquez S.L."/>
            <person name="Kruys A."/>
            <person name="Hutchinson M.I."/>
            <person name="Powell A.J."/>
            <person name="Barry K."/>
            <person name="Miller A.N."/>
            <person name="Grigoriev I.V."/>
            <person name="Debuchy R."/>
            <person name="Gladieux P."/>
            <person name="Thoren M.H."/>
            <person name="Johannesson H."/>
        </authorList>
    </citation>
    <scope>NUCLEOTIDE SEQUENCE</scope>
    <source>
        <strain evidence="3">CBS 103.79</strain>
    </source>
</reference>
<dbReference type="EMBL" id="MU856613">
    <property type="protein sequence ID" value="KAK3896475.1"/>
    <property type="molecule type" value="Genomic_DNA"/>
</dbReference>
<name>A0AAN6M8N5_9PEZI</name>
<dbReference type="PANTHER" id="PTHR47805">
    <property type="entry name" value="SAGA-ASSOCIATED FACTOR 73"/>
    <property type="match status" value="1"/>
</dbReference>
<dbReference type="GO" id="GO:0006357">
    <property type="term" value="P:regulation of transcription by RNA polymerase II"/>
    <property type="evidence" value="ECO:0007669"/>
    <property type="project" value="TreeGrafter"/>
</dbReference>
<dbReference type="GO" id="GO:0031048">
    <property type="term" value="P:regulatory ncRNA-mediated heterochromatin formation"/>
    <property type="evidence" value="ECO:0007669"/>
    <property type="project" value="TreeGrafter"/>
</dbReference>
<sequence>MARKRRTKKKTDELKPKIAKPKGPIDVERQCGVMLPYGQPCGRSLCCKRHSITANGRPLPYDMLLTTYREKNWAKQQKAAIDANAPLEDEDEANQQGPESIH</sequence>
<organism evidence="3 4">
    <name type="scientific">Staphylotrichum tortipilum</name>
    <dbReference type="NCBI Taxonomy" id="2831512"/>
    <lineage>
        <taxon>Eukaryota</taxon>
        <taxon>Fungi</taxon>
        <taxon>Dikarya</taxon>
        <taxon>Ascomycota</taxon>
        <taxon>Pezizomycotina</taxon>
        <taxon>Sordariomycetes</taxon>
        <taxon>Sordariomycetidae</taxon>
        <taxon>Sordariales</taxon>
        <taxon>Chaetomiaceae</taxon>
        <taxon>Staphylotrichum</taxon>
    </lineage>
</organism>
<proteinExistence type="predicted"/>
<feature type="domain" description="SCA7" evidence="2">
    <location>
        <begin position="18"/>
        <end position="84"/>
    </location>
</feature>
<reference evidence="3" key="1">
    <citation type="journal article" date="2023" name="Mol. Phylogenet. Evol.">
        <title>Genome-scale phylogeny and comparative genomics of the fungal order Sordariales.</title>
        <authorList>
            <person name="Hensen N."/>
            <person name="Bonometti L."/>
            <person name="Westerberg I."/>
            <person name="Brannstrom I.O."/>
            <person name="Guillou S."/>
            <person name="Cros-Aarteil S."/>
            <person name="Calhoun S."/>
            <person name="Haridas S."/>
            <person name="Kuo A."/>
            <person name="Mondo S."/>
            <person name="Pangilinan J."/>
            <person name="Riley R."/>
            <person name="LaButti K."/>
            <person name="Andreopoulos B."/>
            <person name="Lipzen A."/>
            <person name="Chen C."/>
            <person name="Yan M."/>
            <person name="Daum C."/>
            <person name="Ng V."/>
            <person name="Clum A."/>
            <person name="Steindorff A."/>
            <person name="Ohm R.A."/>
            <person name="Martin F."/>
            <person name="Silar P."/>
            <person name="Natvig D.O."/>
            <person name="Lalanne C."/>
            <person name="Gautier V."/>
            <person name="Ament-Velasquez S.L."/>
            <person name="Kruys A."/>
            <person name="Hutchinson M.I."/>
            <person name="Powell A.J."/>
            <person name="Barry K."/>
            <person name="Miller A.N."/>
            <person name="Grigoriev I.V."/>
            <person name="Debuchy R."/>
            <person name="Gladieux P."/>
            <person name="Hiltunen Thoren M."/>
            <person name="Johannesson H."/>
        </authorList>
    </citation>
    <scope>NUCLEOTIDE SEQUENCE</scope>
    <source>
        <strain evidence="3">CBS 103.79</strain>
    </source>
</reference>
<evidence type="ECO:0000256" key="1">
    <source>
        <dbReference type="SAM" id="MobiDB-lite"/>
    </source>
</evidence>
<accession>A0AAN6M8N5</accession>
<gene>
    <name evidence="3" type="ORF">C8A05DRAFT_20553</name>
</gene>
<feature type="region of interest" description="Disordered" evidence="1">
    <location>
        <begin position="79"/>
        <end position="102"/>
    </location>
</feature>
<dbReference type="Proteomes" id="UP001303889">
    <property type="component" value="Unassembled WGS sequence"/>
</dbReference>
<evidence type="ECO:0000313" key="3">
    <source>
        <dbReference type="EMBL" id="KAK3896475.1"/>
    </source>
</evidence>
<dbReference type="PANTHER" id="PTHR47805:SF1">
    <property type="entry name" value="SAGA-ASSOCIATED FACTOR 73"/>
    <property type="match status" value="1"/>
</dbReference>
<feature type="region of interest" description="Disordered" evidence="1">
    <location>
        <begin position="1"/>
        <end position="23"/>
    </location>
</feature>
<dbReference type="InterPro" id="IPR037804">
    <property type="entry name" value="SGF73"/>
</dbReference>
<dbReference type="AlphaFoldDB" id="A0AAN6M8N5"/>
<dbReference type="GO" id="GO:1904802">
    <property type="term" value="P:RITS complex assembly"/>
    <property type="evidence" value="ECO:0007669"/>
    <property type="project" value="TreeGrafter"/>
</dbReference>
<evidence type="ECO:0000313" key="4">
    <source>
        <dbReference type="Proteomes" id="UP001303889"/>
    </source>
</evidence>
<comment type="caution">
    <text evidence="3">The sequence shown here is derived from an EMBL/GenBank/DDBJ whole genome shotgun (WGS) entry which is preliminary data.</text>
</comment>
<dbReference type="Pfam" id="PF08313">
    <property type="entry name" value="SCA7"/>
    <property type="match status" value="1"/>
</dbReference>
<dbReference type="GO" id="GO:0000124">
    <property type="term" value="C:SAGA complex"/>
    <property type="evidence" value="ECO:0007669"/>
    <property type="project" value="InterPro"/>
</dbReference>
<evidence type="ECO:0000259" key="2">
    <source>
        <dbReference type="PROSITE" id="PS51505"/>
    </source>
</evidence>